<evidence type="ECO:0000313" key="8">
    <source>
        <dbReference type="Proteomes" id="UP000663879"/>
    </source>
</evidence>
<dbReference type="EC" id="2.7.7.7" evidence="1"/>
<dbReference type="InterPro" id="IPR012337">
    <property type="entry name" value="RNaseH-like_sf"/>
</dbReference>
<dbReference type="GO" id="GO:0003677">
    <property type="term" value="F:DNA binding"/>
    <property type="evidence" value="ECO:0007669"/>
    <property type="project" value="InterPro"/>
</dbReference>
<dbReference type="Pfam" id="PF00476">
    <property type="entry name" value="DNA_pol_A"/>
    <property type="match status" value="1"/>
</dbReference>
<keyword evidence="8" id="KW-1185">Reference proteome</keyword>
<dbReference type="Gene3D" id="1.10.150.20">
    <property type="entry name" value="5' to 3' exonuclease, C-terminal subdomain"/>
    <property type="match status" value="1"/>
</dbReference>
<dbReference type="InterPro" id="IPR043502">
    <property type="entry name" value="DNA/RNA_pol_sf"/>
</dbReference>
<dbReference type="EMBL" id="CAJNOC010000260">
    <property type="protein sequence ID" value="CAF0734960.1"/>
    <property type="molecule type" value="Genomic_DNA"/>
</dbReference>
<keyword evidence="4" id="KW-0239">DNA-directed DNA polymerase</keyword>
<sequence>MSSSSVNNLGIRMLSPNLRKYLFNRLNKPSENLENVTKTLVKFNLLDPAKIQAEKDKDLNTINNNKPNIEDIELPKLQGKNISEHIELIAQQQTYEYVKLINIFSNQKIPEIPSNFNFEAGWTRYDAETGKITKVDYPEEEALVFDIECLVKYHNVPVMATAVSPKAWYSWCSERLVKNDFMYMKGLSLNDLIPMESENLEKRKSKKRLIIGHNVGFDRSFIKQQYYLERSALRFLDTMSMHIACSGFTHDQRDIILNINSQQNQDKEKMNDIESDDFNRTIRPDFLWREKGCLNNLKDVHKFYCYDSKIKMEKETRNLFVTGEPNQIIENFQSLMKYCSIDTKATFEVFSRLIEVFFKRFEHPATLAGMLEMSTMYLPINKNWPKYIQSCESAFNDSENLLKKLLERSANEACKFKDQALNDPWLSQLDWETRKFNLSKKASESSPFKDTKLTKEFYKFLNSDLKMNTNSFYKIARQKIKNEIDSQYNNLNTNVQTQEAFLNCRFIPKNIPFLCGYPNWYRDLCERFDSVDWRPGPSQISTKTRSTPYLLRLTWNQNPMHYFDKYAWGYLIEENEFQKIEQNKKEEENSVNSKGKVVKKSNKKKEEINKVKIGLKTYVYQKIPHKDGEKFNVGNPLAKSFLSKINEGTISSIPEKAAGLALKIHTQISYWEMNLKRIKDQKAMFLDDGTQSEGAILPISVVSGTVTRRAVEPTWLTASNYSKSRIGTELKAMIQSPSGYYMIGADVDSQELWIAATIGDSEYKIHGSTPLGWMNLQGKRADGTDMHSKTASLIGISRDQAKVFNYGRIYGAGKSFAQKLLLQFNPKMSEKEARIKALKLYAETKGVRNKNKKQVVQDEAFLKQLKDLKADLDEDVNAGKWVGGTESEMFNKLEEIAISDEPVTPVLGAKISQALEPEFVDKSFMTSRINWVVQSSAVDYLHIMLVCMNWLIEKYDIQARFSISIHDEVRYIVKENDKYRAALALQLTNLFTRSIFAYKLGFDDLPMSVAFFSGVDIDKCLRKEPDLDFVSPSNPNGLRQGYNIDFGTCLDIYQIIEKTNGKISKN</sequence>
<dbReference type="InterPro" id="IPR041336">
    <property type="entry name" value="DNApol_Exo"/>
</dbReference>
<evidence type="ECO:0000256" key="5">
    <source>
        <dbReference type="ARBA" id="ARBA00031966"/>
    </source>
</evidence>
<evidence type="ECO:0000259" key="6">
    <source>
        <dbReference type="SMART" id="SM00482"/>
    </source>
</evidence>
<evidence type="ECO:0000256" key="4">
    <source>
        <dbReference type="ARBA" id="ARBA00022932"/>
    </source>
</evidence>
<dbReference type="PANTHER" id="PTHR10267">
    <property type="entry name" value="DNA POLYMERASE SUBUNIT GAMMA-1"/>
    <property type="match status" value="1"/>
</dbReference>
<dbReference type="InterPro" id="IPR019760">
    <property type="entry name" value="DNA-dir_DNA_pol_A_CS"/>
</dbReference>
<evidence type="ECO:0000256" key="2">
    <source>
        <dbReference type="ARBA" id="ARBA00022679"/>
    </source>
</evidence>
<dbReference type="SUPFAM" id="SSF53098">
    <property type="entry name" value="Ribonuclease H-like"/>
    <property type="match status" value="1"/>
</dbReference>
<dbReference type="GO" id="GO:0006264">
    <property type="term" value="P:mitochondrial DNA replication"/>
    <property type="evidence" value="ECO:0007669"/>
    <property type="project" value="TreeGrafter"/>
</dbReference>
<reference evidence="7" key="1">
    <citation type="submission" date="2021-02" db="EMBL/GenBank/DDBJ databases">
        <authorList>
            <person name="Nowell W R."/>
        </authorList>
    </citation>
    <scope>NUCLEOTIDE SEQUENCE</scope>
    <source>
        <strain evidence="7">Ploen Becks lab</strain>
    </source>
</reference>
<dbReference type="PANTHER" id="PTHR10267:SF0">
    <property type="entry name" value="DNA POLYMERASE SUBUNIT GAMMA-1"/>
    <property type="match status" value="1"/>
</dbReference>
<protein>
    <recommendedName>
        <fullName evidence="1">DNA-directed DNA polymerase</fullName>
        <ecNumber evidence="1">2.7.7.7</ecNumber>
    </recommendedName>
    <alternativeName>
        <fullName evidence="5">Mitochondrial DNA polymerase catalytic subunit</fullName>
    </alternativeName>
</protein>
<name>A0A813NBR7_9BILA</name>
<organism evidence="7 8">
    <name type="scientific">Brachionus calyciflorus</name>
    <dbReference type="NCBI Taxonomy" id="104777"/>
    <lineage>
        <taxon>Eukaryota</taxon>
        <taxon>Metazoa</taxon>
        <taxon>Spiralia</taxon>
        <taxon>Gnathifera</taxon>
        <taxon>Rotifera</taxon>
        <taxon>Eurotatoria</taxon>
        <taxon>Monogononta</taxon>
        <taxon>Pseudotrocha</taxon>
        <taxon>Ploima</taxon>
        <taxon>Brachionidae</taxon>
        <taxon>Brachionus</taxon>
    </lineage>
</organism>
<keyword evidence="2" id="KW-0808">Transferase</keyword>
<dbReference type="Gene3D" id="3.30.70.370">
    <property type="match status" value="1"/>
</dbReference>
<dbReference type="PRINTS" id="PR00867">
    <property type="entry name" value="DNAPOLG"/>
</dbReference>
<dbReference type="AlphaFoldDB" id="A0A813NBR7"/>
<dbReference type="InterPro" id="IPR002297">
    <property type="entry name" value="DNA-dir_DNA_pol_A_mt"/>
</dbReference>
<proteinExistence type="predicted"/>
<keyword evidence="3" id="KW-0548">Nucleotidyltransferase</keyword>
<dbReference type="Pfam" id="PF18136">
    <property type="entry name" value="DNApol_Exo"/>
    <property type="match status" value="1"/>
</dbReference>
<dbReference type="Gene3D" id="3.30.420.390">
    <property type="match status" value="2"/>
</dbReference>
<accession>A0A813NBR7</accession>
<comment type="caution">
    <text evidence="7">The sequence shown here is derived from an EMBL/GenBank/DDBJ whole genome shotgun (WGS) entry which is preliminary data.</text>
</comment>
<feature type="domain" description="DNA-directed DNA polymerase family A palm" evidence="6">
    <location>
        <begin position="727"/>
        <end position="977"/>
    </location>
</feature>
<evidence type="ECO:0000313" key="7">
    <source>
        <dbReference type="EMBL" id="CAF0734960.1"/>
    </source>
</evidence>
<dbReference type="GO" id="GO:0008408">
    <property type="term" value="F:3'-5' exonuclease activity"/>
    <property type="evidence" value="ECO:0007669"/>
    <property type="project" value="TreeGrafter"/>
</dbReference>
<dbReference type="GO" id="GO:0005760">
    <property type="term" value="C:gamma DNA polymerase complex"/>
    <property type="evidence" value="ECO:0007669"/>
    <property type="project" value="InterPro"/>
</dbReference>
<evidence type="ECO:0000256" key="1">
    <source>
        <dbReference type="ARBA" id="ARBA00012417"/>
    </source>
</evidence>
<dbReference type="InterPro" id="IPR001098">
    <property type="entry name" value="DNA-dir_DNA_pol_A_palm_dom"/>
</dbReference>
<gene>
    <name evidence="7" type="ORF">OXX778_LOCUS3073</name>
</gene>
<dbReference type="OrthoDB" id="5588663at2759"/>
<dbReference type="GO" id="GO:0003887">
    <property type="term" value="F:DNA-directed DNA polymerase activity"/>
    <property type="evidence" value="ECO:0007669"/>
    <property type="project" value="UniProtKB-KW"/>
</dbReference>
<dbReference type="PROSITE" id="PS00447">
    <property type="entry name" value="DNA_POLYMERASE_A"/>
    <property type="match status" value="1"/>
</dbReference>
<dbReference type="SMART" id="SM00482">
    <property type="entry name" value="POLAc"/>
    <property type="match status" value="1"/>
</dbReference>
<dbReference type="Proteomes" id="UP000663879">
    <property type="component" value="Unassembled WGS sequence"/>
</dbReference>
<evidence type="ECO:0000256" key="3">
    <source>
        <dbReference type="ARBA" id="ARBA00022695"/>
    </source>
</evidence>
<dbReference type="SUPFAM" id="SSF56672">
    <property type="entry name" value="DNA/RNA polymerases"/>
    <property type="match status" value="1"/>
</dbReference>